<dbReference type="Proteomes" id="UP000650467">
    <property type="component" value="Unassembled WGS sequence"/>
</dbReference>
<proteinExistence type="predicted"/>
<reference evidence="1" key="1">
    <citation type="journal article" date="2020" name="bioRxiv">
        <title>Comparative genomics of Chlamydomonas.</title>
        <authorList>
            <person name="Craig R.J."/>
            <person name="Hasan A.R."/>
            <person name="Ness R.W."/>
            <person name="Keightley P.D."/>
        </authorList>
    </citation>
    <scope>NUCLEOTIDE SEQUENCE</scope>
    <source>
        <strain evidence="1">SAG 7.73</strain>
    </source>
</reference>
<accession>A0A835WAC8</accession>
<dbReference type="AlphaFoldDB" id="A0A835WAC8"/>
<organism evidence="1 2">
    <name type="scientific">Chlamydomonas incerta</name>
    <dbReference type="NCBI Taxonomy" id="51695"/>
    <lineage>
        <taxon>Eukaryota</taxon>
        <taxon>Viridiplantae</taxon>
        <taxon>Chlorophyta</taxon>
        <taxon>core chlorophytes</taxon>
        <taxon>Chlorophyceae</taxon>
        <taxon>CS clade</taxon>
        <taxon>Chlamydomonadales</taxon>
        <taxon>Chlamydomonadaceae</taxon>
        <taxon>Chlamydomonas</taxon>
    </lineage>
</organism>
<name>A0A835WAC8_CHLIN</name>
<dbReference type="EMBL" id="JAEHOC010000003">
    <property type="protein sequence ID" value="KAG2443714.1"/>
    <property type="molecule type" value="Genomic_DNA"/>
</dbReference>
<sequence>MSPTCVCCGGWGDSVTRYQFMTFAHFLASGTYQHPFDGSQSLSDATGHRQTKLLSRYDKLWEHARDQVDEHSSGHSALHYTHNRSAHLERAHLELRLQADPSRKAHLYYDYIGSGVGDLTGAIEWAMRQRQDWRYLILNVCAHYAKNNTQTISRDVIAAVEWAHQTYGEDFAKAGTQLVWKSCTTPQENVRERLDAKEKKIAQYAAAAGNLRVYDTRTVIKAATDQHLVTTWSAGEVHYLQFMYEQWNDLLLNIVCPFGDAGAGAGAGVVEPADSDYGMPPPSSE</sequence>
<comment type="caution">
    <text evidence="1">The sequence shown here is derived from an EMBL/GenBank/DDBJ whole genome shotgun (WGS) entry which is preliminary data.</text>
</comment>
<evidence type="ECO:0000313" key="1">
    <source>
        <dbReference type="EMBL" id="KAG2443714.1"/>
    </source>
</evidence>
<gene>
    <name evidence="1" type="ORF">HXX76_002062</name>
</gene>
<keyword evidence="2" id="KW-1185">Reference proteome</keyword>
<protein>
    <submittedName>
        <fullName evidence="1">Uncharacterized protein</fullName>
    </submittedName>
</protein>
<evidence type="ECO:0000313" key="2">
    <source>
        <dbReference type="Proteomes" id="UP000650467"/>
    </source>
</evidence>
<dbReference type="OrthoDB" id="413579at2759"/>